<organism evidence="11 12">
    <name type="scientific">Adiantum capillus-veneris</name>
    <name type="common">Maidenhair fern</name>
    <dbReference type="NCBI Taxonomy" id="13818"/>
    <lineage>
        <taxon>Eukaryota</taxon>
        <taxon>Viridiplantae</taxon>
        <taxon>Streptophyta</taxon>
        <taxon>Embryophyta</taxon>
        <taxon>Tracheophyta</taxon>
        <taxon>Polypodiopsida</taxon>
        <taxon>Polypodiidae</taxon>
        <taxon>Polypodiales</taxon>
        <taxon>Pteridineae</taxon>
        <taxon>Pteridaceae</taxon>
        <taxon>Vittarioideae</taxon>
        <taxon>Adiantum</taxon>
    </lineage>
</organism>
<comment type="caution">
    <text evidence="11">The sequence shown here is derived from an EMBL/GenBank/DDBJ whole genome shotgun (WGS) entry which is preliminary data.</text>
</comment>
<dbReference type="GO" id="GO:0005975">
    <property type="term" value="P:carbohydrate metabolic process"/>
    <property type="evidence" value="ECO:0007669"/>
    <property type="project" value="InterPro"/>
</dbReference>
<keyword evidence="8" id="KW-0067">ATP-binding</keyword>
<evidence type="ECO:0000256" key="7">
    <source>
        <dbReference type="ARBA" id="ARBA00022777"/>
    </source>
</evidence>
<evidence type="ECO:0000313" key="11">
    <source>
        <dbReference type="EMBL" id="KAI5076309.1"/>
    </source>
</evidence>
<comment type="catalytic activity">
    <reaction evidence="9">
        <text>D-ribulose 5-phosphate + ATP = D-ribulose 1,5-bisphosphate + ADP + H(+)</text>
        <dbReference type="Rhea" id="RHEA:19365"/>
        <dbReference type="ChEBI" id="CHEBI:15378"/>
        <dbReference type="ChEBI" id="CHEBI:30616"/>
        <dbReference type="ChEBI" id="CHEBI:57870"/>
        <dbReference type="ChEBI" id="CHEBI:58121"/>
        <dbReference type="ChEBI" id="CHEBI:456216"/>
        <dbReference type="EC" id="2.7.1.19"/>
    </reaction>
</comment>
<dbReference type="AlphaFoldDB" id="A0A9D4UYF4"/>
<dbReference type="GO" id="GO:0005524">
    <property type="term" value="F:ATP binding"/>
    <property type="evidence" value="ECO:0007669"/>
    <property type="project" value="UniProtKB-KW"/>
</dbReference>
<accession>A0A9D4UYF4</accession>
<feature type="domain" description="Phosphoribulokinase/uridine kinase" evidence="10">
    <location>
        <begin position="207"/>
        <end position="258"/>
    </location>
</feature>
<protein>
    <recommendedName>
        <fullName evidence="3">Phosphoribulokinase, chloroplastic</fullName>
        <ecNumber evidence="2">2.7.1.19</ecNumber>
    </recommendedName>
</protein>
<keyword evidence="4" id="KW-0934">Plastid</keyword>
<evidence type="ECO:0000256" key="9">
    <source>
        <dbReference type="ARBA" id="ARBA00047663"/>
    </source>
</evidence>
<sequence length="459" mass="51540">MGFCCVYLSGCGEYGRVLGKSKQEGGVEELKLAKKVLRGVEDNVESGQVGWAAVNSFGSTERRGSRVLTETRMSSGVPLLERLGEHVDEKSSGSLVHVRMVVLHYQYSLKKEEEMPLLKDGEEACGKAEAAVGRRECRGHACLHSTSCICWVIWMSLAMLLWLLSGPAWMHTGFKWNWSFPSSFKGSANIFMSHPHGAHGRSPGRCKFAWKIQRDMAEQGHNLESIKASIVAREPDFDAFIDAQKQYVDVVILVLHTQFVPDDVEGKVLHVLMIMKKSVPHFKPVHFFNQGSTISWVPCGQKLTCSYPGIKLFYGLDMYYDNEVTVLEMDGQFDKLEELIYVESRLSNISRKFYGGITQKILKHANYPNHGRIEDSSSLREHHWRGRILPLLIFICLPLFPQACTSTYMKNLQVISECKKLSMALKVIGASLCTNAHETFLAAYWGVARGKLQDLGGIP</sequence>
<evidence type="ECO:0000313" key="12">
    <source>
        <dbReference type="Proteomes" id="UP000886520"/>
    </source>
</evidence>
<dbReference type="Pfam" id="PF00485">
    <property type="entry name" value="PRK"/>
    <property type="match status" value="1"/>
</dbReference>
<dbReference type="InterPro" id="IPR006083">
    <property type="entry name" value="PRK/URK"/>
</dbReference>
<evidence type="ECO:0000256" key="3">
    <source>
        <dbReference type="ARBA" id="ARBA00017837"/>
    </source>
</evidence>
<dbReference type="InterPro" id="IPR006082">
    <property type="entry name" value="PRK"/>
</dbReference>
<dbReference type="PRINTS" id="PR00478">
    <property type="entry name" value="PHRIBLKINASE"/>
</dbReference>
<dbReference type="Gene3D" id="3.40.50.300">
    <property type="entry name" value="P-loop containing nucleotide triphosphate hydrolases"/>
    <property type="match status" value="1"/>
</dbReference>
<evidence type="ECO:0000256" key="6">
    <source>
        <dbReference type="ARBA" id="ARBA00022741"/>
    </source>
</evidence>
<dbReference type="GO" id="GO:0008974">
    <property type="term" value="F:phosphoribulokinase activity"/>
    <property type="evidence" value="ECO:0007669"/>
    <property type="project" value="UniProtKB-EC"/>
</dbReference>
<keyword evidence="12" id="KW-1185">Reference proteome</keyword>
<evidence type="ECO:0000256" key="8">
    <source>
        <dbReference type="ARBA" id="ARBA00022840"/>
    </source>
</evidence>
<keyword evidence="6" id="KW-0547">Nucleotide-binding</keyword>
<gene>
    <name evidence="11" type="ORF">GOP47_0008374</name>
</gene>
<reference evidence="11" key="1">
    <citation type="submission" date="2021-01" db="EMBL/GenBank/DDBJ databases">
        <title>Adiantum capillus-veneris genome.</title>
        <authorList>
            <person name="Fang Y."/>
            <person name="Liao Q."/>
        </authorList>
    </citation>
    <scope>NUCLEOTIDE SEQUENCE</scope>
    <source>
        <strain evidence="11">H3</strain>
        <tissue evidence="11">Leaf</tissue>
    </source>
</reference>
<keyword evidence="5" id="KW-0808">Transferase</keyword>
<dbReference type="EMBL" id="JABFUD020000008">
    <property type="protein sequence ID" value="KAI5076309.1"/>
    <property type="molecule type" value="Genomic_DNA"/>
</dbReference>
<keyword evidence="4" id="KW-0150">Chloroplast</keyword>
<dbReference type="Proteomes" id="UP000886520">
    <property type="component" value="Chromosome 8"/>
</dbReference>
<dbReference type="InterPro" id="IPR027417">
    <property type="entry name" value="P-loop_NTPase"/>
</dbReference>
<keyword evidence="7" id="KW-0418">Kinase</keyword>
<evidence type="ECO:0000256" key="2">
    <source>
        <dbReference type="ARBA" id="ARBA00012042"/>
    </source>
</evidence>
<proteinExistence type="inferred from homology"/>
<evidence type="ECO:0000256" key="1">
    <source>
        <dbReference type="ARBA" id="ARBA00009719"/>
    </source>
</evidence>
<dbReference type="EC" id="2.7.1.19" evidence="2"/>
<evidence type="ECO:0000259" key="10">
    <source>
        <dbReference type="Pfam" id="PF00485"/>
    </source>
</evidence>
<evidence type="ECO:0000256" key="5">
    <source>
        <dbReference type="ARBA" id="ARBA00022679"/>
    </source>
</evidence>
<comment type="similarity">
    <text evidence="1">Belongs to the phosphoribulokinase family.</text>
</comment>
<name>A0A9D4UYF4_ADICA</name>
<evidence type="ECO:0000256" key="4">
    <source>
        <dbReference type="ARBA" id="ARBA00022528"/>
    </source>
</evidence>